<dbReference type="Gene3D" id="3.30.70.270">
    <property type="match status" value="1"/>
</dbReference>
<feature type="domain" description="EAL" evidence="2">
    <location>
        <begin position="675"/>
        <end position="925"/>
    </location>
</feature>
<dbReference type="SMART" id="SM00267">
    <property type="entry name" value="GGDEF"/>
    <property type="match status" value="1"/>
</dbReference>
<feature type="domain" description="GGDEF" evidence="3">
    <location>
        <begin position="530"/>
        <end position="666"/>
    </location>
</feature>
<dbReference type="InterPro" id="IPR029787">
    <property type="entry name" value="Nucleotide_cyclase"/>
</dbReference>
<dbReference type="Gene3D" id="3.30.450.20">
    <property type="entry name" value="PAS domain"/>
    <property type="match status" value="1"/>
</dbReference>
<reference evidence="4 5" key="1">
    <citation type="submission" date="2020-06" db="EMBL/GenBank/DDBJ databases">
        <title>Oricola thermophila sp. nov. isolated from a tidal sediments.</title>
        <authorList>
            <person name="Kwon K.K."/>
            <person name="Yang S.-H."/>
            <person name="Park M.-J."/>
        </authorList>
    </citation>
    <scope>NUCLEOTIDE SEQUENCE [LARGE SCALE GENOMIC DNA]</scope>
    <source>
        <strain evidence="4 5">MEBiC13590</strain>
    </source>
</reference>
<evidence type="ECO:0000313" key="4">
    <source>
        <dbReference type="EMBL" id="QKV19484.1"/>
    </source>
</evidence>
<dbReference type="Proteomes" id="UP000509367">
    <property type="component" value="Chromosome"/>
</dbReference>
<protein>
    <submittedName>
        <fullName evidence="4">EAL domain-containing protein</fullName>
    </submittedName>
</protein>
<dbReference type="PROSITE" id="PS50887">
    <property type="entry name" value="GGDEF"/>
    <property type="match status" value="1"/>
</dbReference>
<dbReference type="PANTHER" id="PTHR44757:SF2">
    <property type="entry name" value="BIOFILM ARCHITECTURE MAINTENANCE PROTEIN MBAA"/>
    <property type="match status" value="1"/>
</dbReference>
<dbReference type="InterPro" id="IPR052155">
    <property type="entry name" value="Biofilm_reg_signaling"/>
</dbReference>
<proteinExistence type="predicted"/>
<dbReference type="RefSeq" id="WP_175277376.1">
    <property type="nucleotide sequence ID" value="NZ_CP054836.1"/>
</dbReference>
<keyword evidence="1" id="KW-0812">Transmembrane</keyword>
<gene>
    <name evidence="4" type="ORF">HTY61_13980</name>
</gene>
<dbReference type="InterPro" id="IPR001633">
    <property type="entry name" value="EAL_dom"/>
</dbReference>
<organism evidence="4 5">
    <name type="scientific">Oricola thermophila</name>
    <dbReference type="NCBI Taxonomy" id="2742145"/>
    <lineage>
        <taxon>Bacteria</taxon>
        <taxon>Pseudomonadati</taxon>
        <taxon>Pseudomonadota</taxon>
        <taxon>Alphaproteobacteria</taxon>
        <taxon>Hyphomicrobiales</taxon>
        <taxon>Ahrensiaceae</taxon>
        <taxon>Oricola</taxon>
    </lineage>
</organism>
<dbReference type="AlphaFoldDB" id="A0A6N1VF65"/>
<dbReference type="SUPFAM" id="SSF55785">
    <property type="entry name" value="PYP-like sensor domain (PAS domain)"/>
    <property type="match status" value="1"/>
</dbReference>
<dbReference type="InterPro" id="IPR000160">
    <property type="entry name" value="GGDEF_dom"/>
</dbReference>
<dbReference type="InterPro" id="IPR035919">
    <property type="entry name" value="EAL_sf"/>
</dbReference>
<dbReference type="PROSITE" id="PS50883">
    <property type="entry name" value="EAL"/>
    <property type="match status" value="1"/>
</dbReference>
<dbReference type="PANTHER" id="PTHR44757">
    <property type="entry name" value="DIGUANYLATE CYCLASE DGCP"/>
    <property type="match status" value="1"/>
</dbReference>
<evidence type="ECO:0000313" key="5">
    <source>
        <dbReference type="Proteomes" id="UP000509367"/>
    </source>
</evidence>
<keyword evidence="1" id="KW-1133">Transmembrane helix</keyword>
<dbReference type="KEGG" id="orm:HTY61_13980"/>
<feature type="transmembrane region" description="Helical" evidence="1">
    <location>
        <begin position="326"/>
        <end position="347"/>
    </location>
</feature>
<dbReference type="Gene3D" id="3.20.20.450">
    <property type="entry name" value="EAL domain"/>
    <property type="match status" value="1"/>
</dbReference>
<dbReference type="SUPFAM" id="SSF141868">
    <property type="entry name" value="EAL domain-like"/>
    <property type="match status" value="1"/>
</dbReference>
<evidence type="ECO:0000256" key="1">
    <source>
        <dbReference type="SAM" id="Phobius"/>
    </source>
</evidence>
<accession>A0A6N1VF65</accession>
<dbReference type="CDD" id="cd01948">
    <property type="entry name" value="EAL"/>
    <property type="match status" value="1"/>
</dbReference>
<dbReference type="Pfam" id="PF00563">
    <property type="entry name" value="EAL"/>
    <property type="match status" value="1"/>
</dbReference>
<dbReference type="EMBL" id="CP054836">
    <property type="protein sequence ID" value="QKV19484.1"/>
    <property type="molecule type" value="Genomic_DNA"/>
</dbReference>
<dbReference type="InterPro" id="IPR043128">
    <property type="entry name" value="Rev_trsase/Diguanyl_cyclase"/>
</dbReference>
<sequence>MKQDTRNRTLLGASLLALLLFAQSAGWLAPLNRYLSDHRYVFGDRPVSGEIVFVAIDKRSLDEIGVWPWPRSLHGELTDRLIEAGVSEIVFDIDFSTPSSAEEDAAFAAAIERAGGTVVLPAFLQRASADSANPGIELSEPIPELARNAWLASVNVFPDSDGMVRRFPNGFMTDGSFIASVPATLARMPDPHEDDEVRIDFGIDASGIPAMSAADILGGRADARLLQGRSVIVGALATELRDFYSVPRHGVVAGSVLQILAAETLMAGRDLVGLDGTMVAVGTSGLLLLVLLAAGLSQKTRIAPALIALAALAETGATILYVRNGIIVPTAFIHIATAAILALRWMTMTDFFRDLLREATAKARMNRKVLQQVVRENFDAIIIADGAGNVRQVNPAARAIFDIAESAAGDGATIPDILPRPIAEEVDLAIADIRSEGSHATELRTARLAREGGMPCAIEYTIGVSLLAGRDASETPEDAAIVVCLTARDISERISYEERLRWMSDNDDMTGLARRHAFVARTEDALAGSGKCAVAAFNLHRFKTVNMALGRETGNALLREVAERIAPDGGLIAAAARLGGDTFAVLLEGLGEEEEARAACEAICAALMRPYSIEQGSAQVGVQAGLTVHDTRRDGATSGETLLDHAEMALDESRMVHGSHIVLYDRPLADQRRRSRIIERDLWQALDRGEFHLRYQPKVNLANGSPTGAEALMRWHHPELGDVSPADFIAIAEANGSIETLGRWALETACREAATWPEPLGVSVNIAPQQFCSGNIASDVESALAASGLRPGRLTLELVESEMLESDATVLRRVESLKRLGVRLSLDDFGTGYSSVGYLSRLRFDEIKIDRQFTTNLGTDPGAQGIIRSVVVLAETFDMKIVSEGIETPEQALFLRLAGCQEGQGFLYSEPLTSAEFRARFAGTGDSGRPPSTARA</sequence>
<dbReference type="InterPro" id="IPR035965">
    <property type="entry name" value="PAS-like_dom_sf"/>
</dbReference>
<keyword evidence="1" id="KW-0472">Membrane</keyword>
<dbReference type="NCBIfam" id="TIGR00254">
    <property type="entry name" value="GGDEF"/>
    <property type="match status" value="1"/>
</dbReference>
<keyword evidence="5" id="KW-1185">Reference proteome</keyword>
<dbReference type="SMART" id="SM01080">
    <property type="entry name" value="CHASE2"/>
    <property type="match status" value="1"/>
</dbReference>
<evidence type="ECO:0000259" key="3">
    <source>
        <dbReference type="PROSITE" id="PS50887"/>
    </source>
</evidence>
<dbReference type="SUPFAM" id="SSF55073">
    <property type="entry name" value="Nucleotide cyclase"/>
    <property type="match status" value="1"/>
</dbReference>
<dbReference type="Pfam" id="PF05226">
    <property type="entry name" value="CHASE2"/>
    <property type="match status" value="1"/>
</dbReference>
<name>A0A6N1VF65_9HYPH</name>
<feature type="transmembrane region" description="Helical" evidence="1">
    <location>
        <begin position="276"/>
        <end position="295"/>
    </location>
</feature>
<dbReference type="SMART" id="SM00052">
    <property type="entry name" value="EAL"/>
    <property type="match status" value="1"/>
</dbReference>
<dbReference type="InterPro" id="IPR007890">
    <property type="entry name" value="CHASE2"/>
</dbReference>
<dbReference type="Pfam" id="PF00990">
    <property type="entry name" value="GGDEF"/>
    <property type="match status" value="1"/>
</dbReference>
<evidence type="ECO:0000259" key="2">
    <source>
        <dbReference type="PROSITE" id="PS50883"/>
    </source>
</evidence>